<dbReference type="AlphaFoldDB" id="G7EAI6"/>
<dbReference type="InParanoid" id="G7EAI6"/>
<feature type="domain" description="Glucose-methanol-choline oxidoreductase N-terminal" evidence="7">
    <location>
        <begin position="344"/>
        <end position="358"/>
    </location>
</feature>
<dbReference type="InterPro" id="IPR007867">
    <property type="entry name" value="GMC_OxRtase_C"/>
</dbReference>
<dbReference type="eggNOG" id="KOG1238">
    <property type="taxonomic scope" value="Eukaryota"/>
</dbReference>
<dbReference type="EMBL" id="BABT02000240">
    <property type="protein sequence ID" value="GAA99846.1"/>
    <property type="molecule type" value="Genomic_DNA"/>
</dbReference>
<dbReference type="Pfam" id="PF00732">
    <property type="entry name" value="GMC_oxred_N"/>
    <property type="match status" value="1"/>
</dbReference>
<evidence type="ECO:0000256" key="5">
    <source>
        <dbReference type="PIRSR" id="PIRSR000137-1"/>
    </source>
</evidence>
<dbReference type="Proteomes" id="UP000009131">
    <property type="component" value="Unassembled WGS sequence"/>
</dbReference>
<name>G7EAI6_MIXOS</name>
<evidence type="ECO:0000256" key="1">
    <source>
        <dbReference type="ARBA" id="ARBA00001974"/>
    </source>
</evidence>
<keyword evidence="9" id="KW-1185">Reference proteome</keyword>
<dbReference type="PANTHER" id="PTHR11552">
    <property type="entry name" value="GLUCOSE-METHANOL-CHOLINE GMC OXIDOREDUCTASE"/>
    <property type="match status" value="1"/>
</dbReference>
<dbReference type="Pfam" id="PF05199">
    <property type="entry name" value="GMC_oxred_C"/>
    <property type="match status" value="1"/>
</dbReference>
<dbReference type="SUPFAM" id="SSF51905">
    <property type="entry name" value="FAD/NAD(P)-binding domain"/>
    <property type="match status" value="1"/>
</dbReference>
<accession>G7EAI6</accession>
<dbReference type="PANTHER" id="PTHR11552:SF147">
    <property type="entry name" value="CHOLINE DEHYDROGENASE, MITOCHONDRIAL"/>
    <property type="match status" value="1"/>
</dbReference>
<dbReference type="InterPro" id="IPR000172">
    <property type="entry name" value="GMC_OxRdtase_N"/>
</dbReference>
<dbReference type="Gene3D" id="3.30.560.10">
    <property type="entry name" value="Glucose Oxidase, domain 3"/>
    <property type="match status" value="1"/>
</dbReference>
<evidence type="ECO:0000256" key="2">
    <source>
        <dbReference type="ARBA" id="ARBA00010790"/>
    </source>
</evidence>
<keyword evidence="3" id="KW-0285">Flavoprotein</keyword>
<dbReference type="Gene3D" id="3.50.50.60">
    <property type="entry name" value="FAD/NAD(P)-binding domain"/>
    <property type="match status" value="1"/>
</dbReference>
<dbReference type="OrthoDB" id="269227at2759"/>
<dbReference type="InterPro" id="IPR012132">
    <property type="entry name" value="GMC_OxRdtase"/>
</dbReference>
<dbReference type="PROSITE" id="PS00624">
    <property type="entry name" value="GMC_OXRED_2"/>
    <property type="match status" value="1"/>
</dbReference>
<reference evidence="8 9" key="2">
    <citation type="journal article" date="2012" name="Open Biol.">
        <title>Characteristics of nucleosomes and linker DNA regions on the genome of the basidiomycete Mixia osmundae revealed by mono- and dinucleosome mapping.</title>
        <authorList>
            <person name="Nishida H."/>
            <person name="Kondo S."/>
            <person name="Matsumoto T."/>
            <person name="Suzuki Y."/>
            <person name="Yoshikawa H."/>
            <person name="Taylor T.D."/>
            <person name="Sugiyama J."/>
        </authorList>
    </citation>
    <scope>NUCLEOTIDE SEQUENCE [LARGE SCALE GENOMIC DNA]</scope>
    <source>
        <strain evidence="9">CBS 9802 / IAM 14324 / JCM 22182 / KY 12970</strain>
    </source>
</reference>
<feature type="active site" description="Proton acceptor" evidence="5">
    <location>
        <position position="617"/>
    </location>
</feature>
<dbReference type="STRING" id="764103.G7EAI6"/>
<reference evidence="8 9" key="1">
    <citation type="journal article" date="2011" name="J. Gen. Appl. Microbiol.">
        <title>Draft genome sequencing of the enigmatic basidiomycete Mixia osmundae.</title>
        <authorList>
            <person name="Nishida H."/>
            <person name="Nagatsuka Y."/>
            <person name="Sugiyama J."/>
        </authorList>
    </citation>
    <scope>NUCLEOTIDE SEQUENCE [LARGE SCALE GENOMIC DNA]</scope>
    <source>
        <strain evidence="9">CBS 9802 / IAM 14324 / JCM 22182 / KY 12970</strain>
    </source>
</reference>
<evidence type="ECO:0000256" key="6">
    <source>
        <dbReference type="PIRSR" id="PIRSR000137-2"/>
    </source>
</evidence>
<comment type="similarity">
    <text evidence="2">Belongs to the GMC oxidoreductase family.</text>
</comment>
<evidence type="ECO:0000256" key="4">
    <source>
        <dbReference type="ARBA" id="ARBA00022827"/>
    </source>
</evidence>
<dbReference type="GO" id="GO:0050660">
    <property type="term" value="F:flavin adenine dinucleotide binding"/>
    <property type="evidence" value="ECO:0007669"/>
    <property type="project" value="InterPro"/>
</dbReference>
<evidence type="ECO:0000256" key="3">
    <source>
        <dbReference type="ARBA" id="ARBA00022630"/>
    </source>
</evidence>
<protein>
    <recommendedName>
        <fullName evidence="7">Glucose-methanol-choline oxidoreductase N-terminal domain-containing protein</fullName>
    </recommendedName>
</protein>
<evidence type="ECO:0000259" key="7">
    <source>
        <dbReference type="PROSITE" id="PS00624"/>
    </source>
</evidence>
<dbReference type="SUPFAM" id="SSF54373">
    <property type="entry name" value="FAD-linked reductases, C-terminal domain"/>
    <property type="match status" value="1"/>
</dbReference>
<feature type="binding site" evidence="6">
    <location>
        <position position="302"/>
    </location>
    <ligand>
        <name>FAD</name>
        <dbReference type="ChEBI" id="CHEBI:57692"/>
    </ligand>
</feature>
<dbReference type="InterPro" id="IPR036188">
    <property type="entry name" value="FAD/NAD-bd_sf"/>
</dbReference>
<evidence type="ECO:0000313" key="8">
    <source>
        <dbReference type="EMBL" id="GAA99846.1"/>
    </source>
</evidence>
<comment type="cofactor">
    <cofactor evidence="1 6">
        <name>FAD</name>
        <dbReference type="ChEBI" id="CHEBI:57692"/>
    </cofactor>
</comment>
<feature type="active site" description="Proton donor" evidence="5">
    <location>
        <position position="572"/>
    </location>
</feature>
<dbReference type="GO" id="GO:0016614">
    <property type="term" value="F:oxidoreductase activity, acting on CH-OH group of donors"/>
    <property type="evidence" value="ECO:0007669"/>
    <property type="project" value="InterPro"/>
</dbReference>
<comment type="caution">
    <text evidence="8">The sequence shown here is derived from an EMBL/GenBank/DDBJ whole genome shotgun (WGS) entry which is preliminary data.</text>
</comment>
<evidence type="ECO:0000313" key="9">
    <source>
        <dbReference type="Proteomes" id="UP000009131"/>
    </source>
</evidence>
<keyword evidence="4 6" id="KW-0274">FAD</keyword>
<gene>
    <name evidence="8" type="primary">Mo06549</name>
    <name evidence="8" type="ORF">E5Q_06549</name>
</gene>
<sequence length="638" mass="68852">MTSLVQQYFTSPAVSQPRAIAHLALLLGGLYIASRTLRAAAHALFPSKFPGQAETELLATPVVFSQADVGAKELSGVKAYDYIIAGGGTAGIVLAARLSEDPKVSVLVIEAGYSDLKQLYSRIPAGFAKLFTGANDWNYSTTPQSNANGRKFYWPRGKALGGCSSINAMIYNVGSPADYDEWEQKCGMKGWGYSSMAHLVKRATTFTPRPGFDVKNSNLGKDGPWQISYSYTSKLCKPFIKACDAVGIPEVACVNTEKGIAGASTMQTFIDQKGQRSSTATAYLDHATASRSNLHIAVGQTVTRVIFDRTVTPPRAIGVEMAASKHAPLSYRARARKEVIVCGGAIASPTLLMCSGVGPAEHLRSKNIDVVADVPGVGQNLHDHLFIPAIARVHKGMSLQFLANDIKSIPALVEWIRKGTGPLTSNVAEACSFLSATEREDCPKNIKNLMSGPGSADLELLSGPVCYVDHGRSVPTDYSDYAAVGAIHLRPEGRGSIRLDTRNIFDAPLIDPAYLSTESDRAMMLYGLKLCRKVIENEQYGAFKSWYRPSFEESTDEQLEEYIRNESETIYHPAGTCQAGDFSANPNAVVDHELKVRNVTGLRVCDVSIQPHLIAGHPCASAVLTGEKLAEIIKQSPK</sequence>
<proteinExistence type="inferred from homology"/>
<dbReference type="HOGENOM" id="CLU_002865_7_2_1"/>
<organism evidence="8 9">
    <name type="scientific">Mixia osmundae (strain CBS 9802 / IAM 14324 / JCM 22182 / KY 12970)</name>
    <dbReference type="NCBI Taxonomy" id="764103"/>
    <lineage>
        <taxon>Eukaryota</taxon>
        <taxon>Fungi</taxon>
        <taxon>Dikarya</taxon>
        <taxon>Basidiomycota</taxon>
        <taxon>Pucciniomycotina</taxon>
        <taxon>Mixiomycetes</taxon>
        <taxon>Mixiales</taxon>
        <taxon>Mixiaceae</taxon>
        <taxon>Mixia</taxon>
    </lineage>
</organism>
<dbReference type="PIRSF" id="PIRSF000137">
    <property type="entry name" value="Alcohol_oxidase"/>
    <property type="match status" value="1"/>
</dbReference>